<comment type="subcellular location">
    <subcellularLocation>
        <location evidence="1">Cell envelope</location>
    </subcellularLocation>
</comment>
<dbReference type="STRING" id="87626.PTD2_03336"/>
<dbReference type="RefSeq" id="WP_009836868.1">
    <property type="nucleotide sequence ID" value="NZ_AAOH01000001.1"/>
</dbReference>
<evidence type="ECO:0000256" key="2">
    <source>
        <dbReference type="ARBA" id="ARBA00023054"/>
    </source>
</evidence>
<reference evidence="4 5" key="1">
    <citation type="submission" date="2006-02" db="EMBL/GenBank/DDBJ databases">
        <authorList>
            <person name="Moran M.A."/>
            <person name="Kjelleberg S."/>
            <person name="Egan S."/>
            <person name="Saunders N."/>
            <person name="Thomas T."/>
            <person name="Ferriera S."/>
            <person name="Johnson J."/>
            <person name="Kravitz S."/>
            <person name="Halpern A."/>
            <person name="Remington K."/>
            <person name="Beeson K."/>
            <person name="Tran B."/>
            <person name="Rogers Y.-H."/>
            <person name="Friedman R."/>
            <person name="Venter J.C."/>
        </authorList>
    </citation>
    <scope>NUCLEOTIDE SEQUENCE [LARGE SCALE GENOMIC DNA]</scope>
    <source>
        <strain evidence="4 5">D2</strain>
    </source>
</reference>
<dbReference type="GO" id="GO:0030313">
    <property type="term" value="C:cell envelope"/>
    <property type="evidence" value="ECO:0007669"/>
    <property type="project" value="UniProtKB-SubCell"/>
</dbReference>
<dbReference type="Pfam" id="PF25973">
    <property type="entry name" value="BSH_CzcB"/>
    <property type="match status" value="1"/>
</dbReference>
<comment type="caution">
    <text evidence="4">The sequence shown here is derived from an EMBL/GenBank/DDBJ whole genome shotgun (WGS) entry which is preliminary data.</text>
</comment>
<name>A4C4T8_9GAMM</name>
<evidence type="ECO:0000313" key="5">
    <source>
        <dbReference type="Proteomes" id="UP000006201"/>
    </source>
</evidence>
<dbReference type="InterPro" id="IPR058647">
    <property type="entry name" value="BSH_CzcB-like"/>
</dbReference>
<dbReference type="HOGENOM" id="CLU_018816_16_2_6"/>
<gene>
    <name evidence="4" type="ORF">PTD2_03336</name>
</gene>
<proteinExistence type="predicted"/>
<evidence type="ECO:0000259" key="3">
    <source>
        <dbReference type="Pfam" id="PF25973"/>
    </source>
</evidence>
<organism evidence="4 5">
    <name type="scientific">Pseudoalteromonas tunicata D2</name>
    <dbReference type="NCBI Taxonomy" id="87626"/>
    <lineage>
        <taxon>Bacteria</taxon>
        <taxon>Pseudomonadati</taxon>
        <taxon>Pseudomonadota</taxon>
        <taxon>Gammaproteobacteria</taxon>
        <taxon>Alteromonadales</taxon>
        <taxon>Pseudoalteromonadaceae</taxon>
        <taxon>Pseudoalteromonas</taxon>
    </lineage>
</organism>
<dbReference type="Proteomes" id="UP000006201">
    <property type="component" value="Unassembled WGS sequence"/>
</dbReference>
<dbReference type="InterPro" id="IPR050465">
    <property type="entry name" value="UPF0194_transport"/>
</dbReference>
<feature type="domain" description="CzcB-like barrel-sandwich hybrid" evidence="3">
    <location>
        <begin position="75"/>
        <end position="266"/>
    </location>
</feature>
<evidence type="ECO:0000313" key="4">
    <source>
        <dbReference type="EMBL" id="EAR30570.1"/>
    </source>
</evidence>
<dbReference type="PANTHER" id="PTHR32347:SF14">
    <property type="entry name" value="EFFLUX SYSTEM COMPONENT YKNX-RELATED"/>
    <property type="match status" value="1"/>
</dbReference>
<dbReference type="PROSITE" id="PS50890">
    <property type="entry name" value="PUA"/>
    <property type="match status" value="1"/>
</dbReference>
<sequence length="419" mass="45529">MDIQLAKKSSINFKKIAVVFIGCVVVASAYGAKHYLSDASSWVAQDKIRIATVEQGTFAINVRGLGKLKTDQIYFVSTPVQGKVSQILRKAGNIVQEGDIIAVLTNPQLNEALIQAQSLLAKTNAQNKADLAQLGAQLLDVEASIVAAELDYQANQLELDAQTKLISTGNSTVSKIDYQRTEFAVKRSKNNWLIQQKRLIKHQEKIDAQAAAQHANIDALQADVIRHQQNINNLVVKAPVAGIVQAMPLALGQALMQSDEIAKIADSTRLLAEIQVDELQAGLIELGQHVTLDTRQSQFKGSVSRIDPRVINGQVTIDVLPDEALPSEARPDLSVEGVISIVSVANSLFIRTPRDARANKTSMQFLVEPNGHLASATEVEFGRMSVNHIEIKSGLSAGQKLIISDIAPFTAHQQILIHQ</sequence>
<dbReference type="PANTHER" id="PTHR32347">
    <property type="entry name" value="EFFLUX SYSTEM COMPONENT YKNX-RELATED"/>
    <property type="match status" value="1"/>
</dbReference>
<evidence type="ECO:0000256" key="1">
    <source>
        <dbReference type="ARBA" id="ARBA00004196"/>
    </source>
</evidence>
<dbReference type="Gene3D" id="2.40.50.100">
    <property type="match status" value="1"/>
</dbReference>
<keyword evidence="5" id="KW-1185">Reference proteome</keyword>
<dbReference type="EMBL" id="AAOH01000001">
    <property type="protein sequence ID" value="EAR30570.1"/>
    <property type="molecule type" value="Genomic_DNA"/>
</dbReference>
<protein>
    <submittedName>
        <fullName evidence="4">Efflux transporter, RND family, MFP subunit</fullName>
    </submittedName>
</protein>
<keyword evidence="2" id="KW-0175">Coiled coil</keyword>
<accession>A4C4T8</accession>
<dbReference type="Gene3D" id="2.40.30.170">
    <property type="match status" value="1"/>
</dbReference>
<dbReference type="eggNOG" id="COG0845">
    <property type="taxonomic scope" value="Bacteria"/>
</dbReference>
<dbReference type="AlphaFoldDB" id="A4C4T8"/>